<dbReference type="EMBL" id="BSUN01000003">
    <property type="protein sequence ID" value="GMA37879.1"/>
    <property type="molecule type" value="Genomic_DNA"/>
</dbReference>
<comment type="caution">
    <text evidence="2">The sequence shown here is derived from an EMBL/GenBank/DDBJ whole genome shotgun (WGS) entry which is preliminary data.</text>
</comment>
<sequence length="269" mass="28771">MWRVLDDPLPSLATAQADPLAALAALPVRSHAAAIQYAIARSLGQPAPAAATTAPQAAPSLPAWHLCNDAQQARWRVLKRRAARSYHRSRPIRGLKASDRGHEAAVSRAVTLEDDLTRPATRAGWIEALEESAFIDSLDASQTSRKGRSKRDMVLEPARALAASERDRTGTTSPGHAYLARRLGVSGRTVTRYLRALEAAGFVMALSAGRSAGYGGSDEGALRVVYLLVVPRDPSKPAHAAVHRSPHFHTVHAVGCGEGCHPLLATRSR</sequence>
<dbReference type="SUPFAM" id="SSF46785">
    <property type="entry name" value="Winged helix' DNA-binding domain"/>
    <property type="match status" value="1"/>
</dbReference>
<name>A0ABQ6IJG7_9MICO</name>
<dbReference type="Proteomes" id="UP001157125">
    <property type="component" value="Unassembled WGS sequence"/>
</dbReference>
<evidence type="ECO:0000313" key="3">
    <source>
        <dbReference type="Proteomes" id="UP001157125"/>
    </source>
</evidence>
<feature type="domain" description="Helix-turn-helix type 11" evidence="1">
    <location>
        <begin position="178"/>
        <end position="214"/>
    </location>
</feature>
<dbReference type="InterPro" id="IPR013196">
    <property type="entry name" value="HTH_11"/>
</dbReference>
<dbReference type="InterPro" id="IPR036390">
    <property type="entry name" value="WH_DNA-bd_sf"/>
</dbReference>
<evidence type="ECO:0000259" key="1">
    <source>
        <dbReference type="Pfam" id="PF08279"/>
    </source>
</evidence>
<accession>A0ABQ6IJG7</accession>
<organism evidence="2 3">
    <name type="scientific">Demequina litorisediminis</name>
    <dbReference type="NCBI Taxonomy" id="1849022"/>
    <lineage>
        <taxon>Bacteria</taxon>
        <taxon>Bacillati</taxon>
        <taxon>Actinomycetota</taxon>
        <taxon>Actinomycetes</taxon>
        <taxon>Micrococcales</taxon>
        <taxon>Demequinaceae</taxon>
        <taxon>Demequina</taxon>
    </lineage>
</organism>
<evidence type="ECO:0000313" key="2">
    <source>
        <dbReference type="EMBL" id="GMA37879.1"/>
    </source>
</evidence>
<gene>
    <name evidence="2" type="ORF">GCM10025876_40830</name>
</gene>
<protein>
    <recommendedName>
        <fullName evidence="1">Helix-turn-helix type 11 domain-containing protein</fullName>
    </recommendedName>
</protein>
<keyword evidence="3" id="KW-1185">Reference proteome</keyword>
<reference evidence="3" key="1">
    <citation type="journal article" date="2019" name="Int. J. Syst. Evol. Microbiol.">
        <title>The Global Catalogue of Microorganisms (GCM) 10K type strain sequencing project: providing services to taxonomists for standard genome sequencing and annotation.</title>
        <authorList>
            <consortium name="The Broad Institute Genomics Platform"/>
            <consortium name="The Broad Institute Genome Sequencing Center for Infectious Disease"/>
            <person name="Wu L."/>
            <person name="Ma J."/>
        </authorList>
    </citation>
    <scope>NUCLEOTIDE SEQUENCE [LARGE SCALE GENOMIC DNA]</scope>
    <source>
        <strain evidence="3">NBRC 112299</strain>
    </source>
</reference>
<proteinExistence type="predicted"/>
<dbReference type="Pfam" id="PF08279">
    <property type="entry name" value="HTH_11"/>
    <property type="match status" value="1"/>
</dbReference>